<feature type="signal peptide" evidence="1">
    <location>
        <begin position="1"/>
        <end position="22"/>
    </location>
</feature>
<accession>A0A1T4YDG2</accession>
<feature type="domain" description="Sialidase" evidence="2">
    <location>
        <begin position="69"/>
        <end position="359"/>
    </location>
</feature>
<gene>
    <name evidence="3" type="ORF">SAMN02745166_03015</name>
</gene>
<keyword evidence="4" id="KW-1185">Reference proteome</keyword>
<dbReference type="AlphaFoldDB" id="A0A1T4YDG2"/>
<feature type="chain" id="PRO_5012639983" evidence="1">
    <location>
        <begin position="23"/>
        <end position="899"/>
    </location>
</feature>
<dbReference type="EMBL" id="FUYE01000009">
    <property type="protein sequence ID" value="SKA99733.1"/>
    <property type="molecule type" value="Genomic_DNA"/>
</dbReference>
<evidence type="ECO:0000259" key="2">
    <source>
        <dbReference type="Pfam" id="PF13088"/>
    </source>
</evidence>
<keyword evidence="1" id="KW-0732">Signal</keyword>
<dbReference type="STRING" id="48467.SAMN02745166_03015"/>
<dbReference type="Gene3D" id="2.120.10.10">
    <property type="match status" value="1"/>
</dbReference>
<dbReference type="Gene3D" id="2.115.10.20">
    <property type="entry name" value="Glycosyl hydrolase domain, family 43"/>
    <property type="match status" value="1"/>
</dbReference>
<dbReference type="CDD" id="cd15482">
    <property type="entry name" value="Sialidase_non-viral"/>
    <property type="match status" value="1"/>
</dbReference>
<dbReference type="InterPro" id="IPR036278">
    <property type="entry name" value="Sialidase_sf"/>
</dbReference>
<reference evidence="4" key="1">
    <citation type="submission" date="2017-02" db="EMBL/GenBank/DDBJ databases">
        <authorList>
            <person name="Varghese N."/>
            <person name="Submissions S."/>
        </authorList>
    </citation>
    <scope>NUCLEOTIDE SEQUENCE [LARGE SCALE GENOMIC DNA]</scope>
    <source>
        <strain evidence="4">ATCC 700200</strain>
    </source>
</reference>
<dbReference type="RefSeq" id="WP_078814207.1">
    <property type="nucleotide sequence ID" value="NZ_FUYE01000009.1"/>
</dbReference>
<dbReference type="Pfam" id="PF13088">
    <property type="entry name" value="BNR_2"/>
    <property type="match status" value="1"/>
</dbReference>
<organism evidence="3 4">
    <name type="scientific">Prosthecobacter debontii</name>
    <dbReference type="NCBI Taxonomy" id="48467"/>
    <lineage>
        <taxon>Bacteria</taxon>
        <taxon>Pseudomonadati</taxon>
        <taxon>Verrucomicrobiota</taxon>
        <taxon>Verrucomicrobiia</taxon>
        <taxon>Verrucomicrobiales</taxon>
        <taxon>Verrucomicrobiaceae</taxon>
        <taxon>Prosthecobacter</taxon>
    </lineage>
</organism>
<sequence>MLQPKKLCLTALLSFLPGFLVAQNEGPLPQSILDLPLQPVKINTNPGPEYSDAQRDYAMVIGADRTAKGRIWAAWVAGGDSPRAYFVAASSDDDGKTWSEPRLVIDAPDAPTGLEASVLVGNFWTDPTGRLWLFYDQSLHMFDGRAGLWAITCDNPDDENPVWSEPRRIWHGMTLNKPTVLSNGEWLLPISLWTRDRIGVPELREKGYADLDAVRMANVFVSTDQGTTWTRRGGVMFPETDFDEHMVVELKDGRLWMMARTKYGIAESFSSDQGRTWSAPKPSSIQNVSARFFLRRLASGNLLLVKNGPLDQRLKSRSHMMAFLSKDDGQTWQGGLLLDERNGVSYPDGFQSPDGVIHIVHDRGRASEREILMHRFTEADILAGKLITPGSEIKMMVSKATGPVITGRLYNGIELPPEWPPKNGDPKSYAPMPVPYLQHKPKVIPIDRGRQLFVDDFLIESTSLKRTWHQARKHEANPVFKPETAEELASTGLEGNEQAVCYLGHGGVFHDPEENLYKMFYTAGWRGGLALATSTDLLNWQRPKSDTLTGNLLLPSGRDWAGGDNSVWLDVNARNPLERVKLMTDRRPHTLHVSPNGQVWSQGVSTGKAGDYCSFFYNPFRKVWCYSIKQDGPHGRSRWYAENSDFLKGADWSNSVYWCNADHLDQPDPEVGDPAQLYSLNAVAYESLMLGEFYIHLGPNNKICDQGKFPKITEIKLGFSRDGFHWDRPDRQPFIAATRKEGDWDRAYIHGTTGVCVVKDDEIWFPYTGYSGSAPNGHRGMYSGAAIGMAILRRDGFASMDAAETGGTLTTEAVAFNGRCLHVNAAVKGSLTVEVLDENGQVISPYTQENCEVFQGDQTRTLIRWKGTETLDAVRGTPVKFRFHLRDGSLYAFWMESTP</sequence>
<dbReference type="InterPro" id="IPR011040">
    <property type="entry name" value="Sialidase"/>
</dbReference>
<dbReference type="PANTHER" id="PTHR43752">
    <property type="entry name" value="BNR/ASP-BOX REPEAT FAMILY PROTEIN"/>
    <property type="match status" value="1"/>
</dbReference>
<dbReference type="OrthoDB" id="41724at2"/>
<dbReference type="Proteomes" id="UP000190774">
    <property type="component" value="Unassembled WGS sequence"/>
</dbReference>
<dbReference type="InterPro" id="IPR023296">
    <property type="entry name" value="Glyco_hydro_beta-prop_sf"/>
</dbReference>
<dbReference type="SUPFAM" id="SSF75005">
    <property type="entry name" value="Arabinanase/levansucrase/invertase"/>
    <property type="match status" value="1"/>
</dbReference>
<evidence type="ECO:0000313" key="4">
    <source>
        <dbReference type="Proteomes" id="UP000190774"/>
    </source>
</evidence>
<evidence type="ECO:0000313" key="3">
    <source>
        <dbReference type="EMBL" id="SKA99733.1"/>
    </source>
</evidence>
<protein>
    <submittedName>
        <fullName evidence="3">Predicted neuraminidase (Sialidase)</fullName>
    </submittedName>
</protein>
<dbReference type="SUPFAM" id="SSF50939">
    <property type="entry name" value="Sialidases"/>
    <property type="match status" value="1"/>
</dbReference>
<name>A0A1T4YDG2_9BACT</name>
<proteinExistence type="predicted"/>
<evidence type="ECO:0000256" key="1">
    <source>
        <dbReference type="SAM" id="SignalP"/>
    </source>
</evidence>
<dbReference type="PANTHER" id="PTHR43752:SF2">
    <property type="entry name" value="BNR_ASP-BOX REPEAT FAMILY PROTEIN"/>
    <property type="match status" value="1"/>
</dbReference>